<proteinExistence type="predicted"/>
<feature type="non-terminal residue" evidence="2">
    <location>
        <position position="1"/>
    </location>
</feature>
<name>A0AAD1SYW2_PELCU</name>
<dbReference type="EMBL" id="OW240920">
    <property type="protein sequence ID" value="CAH2315106.1"/>
    <property type="molecule type" value="Genomic_DNA"/>
</dbReference>
<keyword evidence="3" id="KW-1185">Reference proteome</keyword>
<organism evidence="2 3">
    <name type="scientific">Pelobates cultripes</name>
    <name type="common">Western spadefoot toad</name>
    <dbReference type="NCBI Taxonomy" id="61616"/>
    <lineage>
        <taxon>Eukaryota</taxon>
        <taxon>Metazoa</taxon>
        <taxon>Chordata</taxon>
        <taxon>Craniata</taxon>
        <taxon>Vertebrata</taxon>
        <taxon>Euteleostomi</taxon>
        <taxon>Amphibia</taxon>
        <taxon>Batrachia</taxon>
        <taxon>Anura</taxon>
        <taxon>Pelobatoidea</taxon>
        <taxon>Pelobatidae</taxon>
        <taxon>Pelobates</taxon>
    </lineage>
</organism>
<evidence type="ECO:0000313" key="2">
    <source>
        <dbReference type="EMBL" id="CAH2315106.1"/>
    </source>
</evidence>
<gene>
    <name evidence="2" type="ORF">PECUL_23A035174</name>
</gene>
<reference evidence="2" key="1">
    <citation type="submission" date="2022-03" db="EMBL/GenBank/DDBJ databases">
        <authorList>
            <person name="Alioto T."/>
            <person name="Alioto T."/>
            <person name="Gomez Garrido J."/>
        </authorList>
    </citation>
    <scope>NUCLEOTIDE SEQUENCE</scope>
</reference>
<feature type="compositionally biased region" description="Polar residues" evidence="1">
    <location>
        <begin position="87"/>
        <end position="103"/>
    </location>
</feature>
<protein>
    <submittedName>
        <fullName evidence="2">Uncharacterized protein</fullName>
    </submittedName>
</protein>
<dbReference type="Proteomes" id="UP001295444">
    <property type="component" value="Chromosome 09"/>
</dbReference>
<dbReference type="AlphaFoldDB" id="A0AAD1SYW2"/>
<evidence type="ECO:0000313" key="3">
    <source>
        <dbReference type="Proteomes" id="UP001295444"/>
    </source>
</evidence>
<accession>A0AAD1SYW2</accession>
<evidence type="ECO:0000256" key="1">
    <source>
        <dbReference type="SAM" id="MobiDB-lite"/>
    </source>
</evidence>
<sequence length="103" mass="11810">QKGVKPITTAFLEKRIKFRWNYPFALSVVTQNGTHTITTPADIPGFQQALGQPLTEVEDWTGLSAGDYTQMQQRPKWQRTLRKHRWQNQMGAETPTTLRNTPA</sequence>
<feature type="region of interest" description="Disordered" evidence="1">
    <location>
        <begin position="71"/>
        <end position="103"/>
    </location>
</feature>
<feature type="compositionally biased region" description="Basic residues" evidence="1">
    <location>
        <begin position="76"/>
        <end position="86"/>
    </location>
</feature>